<name>A0ABY6AIP6_9PSED</name>
<reference evidence="1" key="1">
    <citation type="submission" date="2022-09" db="EMBL/GenBank/DDBJ databases">
        <title>Complete genome sequence of Pseudomonas promysalinigenes strain RL-WG26, a newly isolated PGPR with the potential for plant salinity stress alleviation.</title>
        <authorList>
            <person name="Ren L."/>
            <person name="Wang G."/>
            <person name="Hu H."/>
        </authorList>
    </citation>
    <scope>NUCLEOTIDE SEQUENCE</scope>
    <source>
        <strain evidence="1">RL-WG26</strain>
    </source>
</reference>
<keyword evidence="2" id="KW-1185">Reference proteome</keyword>
<accession>A0ABY6AIP6</accession>
<dbReference type="SUPFAM" id="SSF56399">
    <property type="entry name" value="ADP-ribosylation"/>
    <property type="match status" value="1"/>
</dbReference>
<dbReference type="InterPro" id="IPR022385">
    <property type="entry name" value="Rhs_assc_core"/>
</dbReference>
<organism evidence="1 2">
    <name type="scientific">Pseudomonas promysalinigenes</name>
    <dbReference type="NCBI Taxonomy" id="485898"/>
    <lineage>
        <taxon>Bacteria</taxon>
        <taxon>Pseudomonadati</taxon>
        <taxon>Pseudomonadota</taxon>
        <taxon>Gammaproteobacteria</taxon>
        <taxon>Pseudomonadales</taxon>
        <taxon>Pseudomonadaceae</taxon>
        <taxon>Pseudomonas</taxon>
    </lineage>
</organism>
<dbReference type="NCBIfam" id="TIGR03696">
    <property type="entry name" value="Rhs_assc_core"/>
    <property type="match status" value="1"/>
</dbReference>
<gene>
    <name evidence="1" type="ORF">N5C08_16545</name>
</gene>
<evidence type="ECO:0000313" key="1">
    <source>
        <dbReference type="EMBL" id="UXH38579.1"/>
    </source>
</evidence>
<dbReference type="RefSeq" id="WP_261743801.1">
    <property type="nucleotide sequence ID" value="NZ_CP104557.1"/>
</dbReference>
<dbReference type="EMBL" id="CP104557">
    <property type="protein sequence ID" value="UXH38579.1"/>
    <property type="molecule type" value="Genomic_DNA"/>
</dbReference>
<sequence length="252" mass="28047">MIDKVRVGYRAYELLAYSVYGYIDSGARSGLLGYNGQLLDPRLQGYALGNGHRLYRPELMRFLSPDTISPFGAGGVNAYAYCTGDPVNLQDPSGRFGLDTGLTKGLKKIGLPKSELKKYLKPLAKSKNRGHKRWVYRLKDDHFERFEFIGTGSKIAVKQLENLSYVFTSFTPRDFYRYKDLYVPQPTVPPSAIKALTDKGFTLMRLDIDALVHEVWRGPPSVTNVGAGPSTAGSNYYSADPVSGMKNIRNGQ</sequence>
<evidence type="ECO:0000313" key="2">
    <source>
        <dbReference type="Proteomes" id="UP001064504"/>
    </source>
</evidence>
<dbReference type="Gene3D" id="2.180.10.10">
    <property type="entry name" value="RHS repeat-associated core"/>
    <property type="match status" value="1"/>
</dbReference>
<protein>
    <submittedName>
        <fullName evidence="1">RHS repeat-associated core domain-containing protein</fullName>
    </submittedName>
</protein>
<proteinExistence type="predicted"/>
<dbReference type="Proteomes" id="UP001064504">
    <property type="component" value="Chromosome"/>
</dbReference>